<dbReference type="WBParaSite" id="SMUV_0000642901-mRNA-1">
    <property type="protein sequence ID" value="SMUV_0000642901-mRNA-1"/>
    <property type="gene ID" value="SMUV_0000642901"/>
</dbReference>
<evidence type="ECO:0000256" key="8">
    <source>
        <dbReference type="ARBA" id="ARBA00023136"/>
    </source>
</evidence>
<keyword evidence="6" id="KW-1133">Transmembrane helix</keyword>
<protein>
    <recommendedName>
        <fullName evidence="10">Hexosyltransferase</fullName>
        <ecNumber evidence="10">2.4.1.-</ecNumber>
    </recommendedName>
</protein>
<dbReference type="Proteomes" id="UP000046393">
    <property type="component" value="Unplaced"/>
</dbReference>
<keyword evidence="5 10" id="KW-0735">Signal-anchor</keyword>
<reference evidence="12" key="1">
    <citation type="submission" date="2017-02" db="UniProtKB">
        <authorList>
            <consortium name="WormBaseParasite"/>
        </authorList>
    </citation>
    <scope>IDENTIFICATION</scope>
</reference>
<evidence type="ECO:0000256" key="6">
    <source>
        <dbReference type="ARBA" id="ARBA00022989"/>
    </source>
</evidence>
<keyword evidence="9" id="KW-0325">Glycoprotein</keyword>
<evidence type="ECO:0000256" key="2">
    <source>
        <dbReference type="ARBA" id="ARBA00009239"/>
    </source>
</evidence>
<dbReference type="PANTHER" id="PTHR12369:SF11">
    <property type="entry name" value="HEXOSYLTRANSFERASE"/>
    <property type="match status" value="1"/>
</dbReference>
<dbReference type="EC" id="2.4.1.-" evidence="10"/>
<proteinExistence type="inferred from homology"/>
<sequence>MIWRKGRLRVSRQAFICLMGVVFGMSGTLMLTTVRRIPQTSFCATLFSKADEPHLLLVGVMTAAQYVDTRAYNVWRTWAQHIPGRVIFFVSENAVTAHPDMPLVRLKGVDDTYPPQKKSFAMLKWMADNHLDDFDWFMRADDDLYVRGEELEKLLRSLDSDKAQLLGQAGQGNVAEYGHLALGEKDNYCMGGPGVVMSRETLRSVAPHLRSCLMELLTTHEDVELGRCIRKHVGVACTWNYEMQTLFHNNQTVPNAYEGKGINELRHSITLHPVKHGSTMRRIHARNRILRLAALRSLRITLLNSLSKSKRPSLTRHVANTTWDLKHWDYIASNSILFCTGDINCPRYTVGFNIRTAVADVITQLFDEFNQNARQRGRTLQFQNIQYGYMRVEPRFGVDYVLDMILWFKKFRPPHRATLSVRRHAYVQQTFGPLEIASDSNVRELLRQRIYKATKAEKLKGSDDIEWTREVLPPETRHIYIILPLAGKADVFKRFARNLKSICENNELFTLVVVLFYSGSLEDMDNIETISDLEQSINVQVVKMGNRTFSRGLALSRGAASLTSDSLMFFTDVDMLFTCDTLDRIWLNTIRGAQAYFPVVFSEYSPETWSDEEREQALPYEYGRRKGYFRHFGFGLAAMYRSDLEAVGGINTTIEGWGMEDVDLFEKCVKSPLRIFRALEPNLVHVFHRIRCSLNMSDAQFKMCIGSKAASLASLDYLAERAYRFS</sequence>
<keyword evidence="8" id="KW-0472">Membrane</keyword>
<evidence type="ECO:0000256" key="5">
    <source>
        <dbReference type="ARBA" id="ARBA00022968"/>
    </source>
</evidence>
<dbReference type="FunFam" id="3.90.550.50:FF:000004">
    <property type="entry name" value="Hexosyltransferase"/>
    <property type="match status" value="1"/>
</dbReference>
<dbReference type="AlphaFoldDB" id="A0A0N5AP63"/>
<keyword evidence="4" id="KW-0812">Transmembrane</keyword>
<evidence type="ECO:0000313" key="11">
    <source>
        <dbReference type="Proteomes" id="UP000046393"/>
    </source>
</evidence>
<dbReference type="STRING" id="451379.A0A0N5AP63"/>
<dbReference type="GO" id="GO:0032580">
    <property type="term" value="C:Golgi cisterna membrane"/>
    <property type="evidence" value="ECO:0007669"/>
    <property type="project" value="UniProtKB-SubCell"/>
</dbReference>
<accession>A0A0N5AP63</accession>
<dbReference type="InterPro" id="IPR008428">
    <property type="entry name" value="Chond_GalNAc"/>
</dbReference>
<name>A0A0N5AP63_9BILA</name>
<keyword evidence="7 10" id="KW-0333">Golgi apparatus</keyword>
<dbReference type="InterPro" id="IPR051227">
    <property type="entry name" value="CS_glycosyltransferase"/>
</dbReference>
<comment type="similarity">
    <text evidence="2 10">Belongs to the chondroitin N-acetylgalactosaminyltransferase family.</text>
</comment>
<evidence type="ECO:0000256" key="1">
    <source>
        <dbReference type="ARBA" id="ARBA00004447"/>
    </source>
</evidence>
<dbReference type="InterPro" id="IPR029044">
    <property type="entry name" value="Nucleotide-diphossugar_trans"/>
</dbReference>
<evidence type="ECO:0000256" key="10">
    <source>
        <dbReference type="RuleBase" id="RU364016"/>
    </source>
</evidence>
<dbReference type="SUPFAM" id="SSF53448">
    <property type="entry name" value="Nucleotide-diphospho-sugar transferases"/>
    <property type="match status" value="2"/>
</dbReference>
<organism evidence="11 12">
    <name type="scientific">Syphacia muris</name>
    <dbReference type="NCBI Taxonomy" id="451379"/>
    <lineage>
        <taxon>Eukaryota</taxon>
        <taxon>Metazoa</taxon>
        <taxon>Ecdysozoa</taxon>
        <taxon>Nematoda</taxon>
        <taxon>Chromadorea</taxon>
        <taxon>Rhabditida</taxon>
        <taxon>Spirurina</taxon>
        <taxon>Oxyuridomorpha</taxon>
        <taxon>Oxyuroidea</taxon>
        <taxon>Oxyuridae</taxon>
        <taxon>Syphacia</taxon>
    </lineage>
</organism>
<dbReference type="PANTHER" id="PTHR12369">
    <property type="entry name" value="CHONDROITIN SYNTHASE"/>
    <property type="match status" value="1"/>
</dbReference>
<keyword evidence="11" id="KW-1185">Reference proteome</keyword>
<evidence type="ECO:0000256" key="4">
    <source>
        <dbReference type="ARBA" id="ARBA00022692"/>
    </source>
</evidence>
<evidence type="ECO:0000256" key="7">
    <source>
        <dbReference type="ARBA" id="ARBA00023034"/>
    </source>
</evidence>
<dbReference type="Pfam" id="PF05679">
    <property type="entry name" value="CHGN"/>
    <property type="match status" value="1"/>
</dbReference>
<keyword evidence="3 10" id="KW-0808">Transferase</keyword>
<evidence type="ECO:0000256" key="3">
    <source>
        <dbReference type="ARBA" id="ARBA00022679"/>
    </source>
</evidence>
<dbReference type="GO" id="GO:0047238">
    <property type="term" value="F:glucuronosyl-N-acetylgalactosaminyl-proteoglycan 4-beta-N-acetylgalactosaminyltransferase activity"/>
    <property type="evidence" value="ECO:0007669"/>
    <property type="project" value="TreeGrafter"/>
</dbReference>
<dbReference type="Gene3D" id="3.90.550.10">
    <property type="entry name" value="Spore Coat Polysaccharide Biosynthesis Protein SpsA, Chain A"/>
    <property type="match status" value="1"/>
</dbReference>
<evidence type="ECO:0000313" key="12">
    <source>
        <dbReference type="WBParaSite" id="SMUV_0000642901-mRNA-1"/>
    </source>
</evidence>
<dbReference type="Gene3D" id="3.90.550.50">
    <property type="match status" value="1"/>
</dbReference>
<evidence type="ECO:0000256" key="9">
    <source>
        <dbReference type="ARBA" id="ARBA00023180"/>
    </source>
</evidence>
<comment type="subcellular location">
    <subcellularLocation>
        <location evidence="1 10">Golgi apparatus</location>
        <location evidence="1 10">Golgi stack membrane</location>
        <topology evidence="1 10">Single-pass type II membrane protein</topology>
    </subcellularLocation>
</comment>